<feature type="signal peptide" evidence="1">
    <location>
        <begin position="1"/>
        <end position="32"/>
    </location>
</feature>
<evidence type="ECO:0000313" key="3">
    <source>
        <dbReference type="Proteomes" id="UP001589887"/>
    </source>
</evidence>
<keyword evidence="1" id="KW-0732">Signal</keyword>
<evidence type="ECO:0000256" key="1">
    <source>
        <dbReference type="SAM" id="SignalP"/>
    </source>
</evidence>
<sequence length="142" mass="15215">MIRFSRNMKRASVVAATAAVAALAVGTSPAAAASGRSDSCNTYVCGSGTFTFGTKTLSGSLSARDNECNSKGVYIGIVVYHFDDVADIGTMHKVSQDCHGGYDGWYGLNWSDRKTIRGFAVVTKQEGNDYYWTGNYVDNPLT</sequence>
<proteinExistence type="predicted"/>
<organism evidence="2 3">
    <name type="scientific">Streptomyces noboritoensis</name>
    <dbReference type="NCBI Taxonomy" id="67337"/>
    <lineage>
        <taxon>Bacteria</taxon>
        <taxon>Bacillati</taxon>
        <taxon>Actinomycetota</taxon>
        <taxon>Actinomycetes</taxon>
        <taxon>Kitasatosporales</taxon>
        <taxon>Streptomycetaceae</taxon>
        <taxon>Streptomyces</taxon>
    </lineage>
</organism>
<dbReference type="EMBL" id="JBHMQV010000001">
    <property type="protein sequence ID" value="MFC0842235.1"/>
    <property type="molecule type" value="Genomic_DNA"/>
</dbReference>
<accession>A0ABV6TCM9</accession>
<evidence type="ECO:0000313" key="2">
    <source>
        <dbReference type="EMBL" id="MFC0842235.1"/>
    </source>
</evidence>
<feature type="chain" id="PRO_5046437627" evidence="1">
    <location>
        <begin position="33"/>
        <end position="142"/>
    </location>
</feature>
<dbReference type="RefSeq" id="WP_394316115.1">
    <property type="nucleotide sequence ID" value="NZ_JBHMQV010000001.1"/>
</dbReference>
<comment type="caution">
    <text evidence="2">The sequence shown here is derived from an EMBL/GenBank/DDBJ whole genome shotgun (WGS) entry which is preliminary data.</text>
</comment>
<protein>
    <submittedName>
        <fullName evidence="2">Uncharacterized protein</fullName>
    </submittedName>
</protein>
<name>A0ABV6TCM9_9ACTN</name>
<reference evidence="2 3" key="1">
    <citation type="submission" date="2024-09" db="EMBL/GenBank/DDBJ databases">
        <authorList>
            <person name="Sun Q."/>
            <person name="Mori K."/>
        </authorList>
    </citation>
    <scope>NUCLEOTIDE SEQUENCE [LARGE SCALE GENOMIC DNA]</scope>
    <source>
        <strain evidence="2 3">JCM 4557</strain>
    </source>
</reference>
<keyword evidence="3" id="KW-1185">Reference proteome</keyword>
<dbReference type="Proteomes" id="UP001589887">
    <property type="component" value="Unassembled WGS sequence"/>
</dbReference>
<gene>
    <name evidence="2" type="ORF">ACFH04_00555</name>
</gene>